<evidence type="ECO:0000313" key="2">
    <source>
        <dbReference type="Proteomes" id="UP000664209"/>
    </source>
</evidence>
<name>A0A939LR82_9CELL</name>
<reference evidence="1" key="1">
    <citation type="submission" date="2021-03" db="EMBL/GenBank/DDBJ databases">
        <title>Actinotalea soli sp. nov., isolated from soil.</title>
        <authorList>
            <person name="Ping W."/>
            <person name="Zhang J."/>
        </authorList>
    </citation>
    <scope>NUCLEOTIDE SEQUENCE</scope>
    <source>
        <strain evidence="1">BY-33</strain>
    </source>
</reference>
<comment type="caution">
    <text evidence="1">The sequence shown here is derived from an EMBL/GenBank/DDBJ whole genome shotgun (WGS) entry which is preliminary data.</text>
</comment>
<proteinExistence type="predicted"/>
<gene>
    <name evidence="1" type="ORF">J4G33_15625</name>
</gene>
<evidence type="ECO:0000313" key="1">
    <source>
        <dbReference type="EMBL" id="MBO1753237.1"/>
    </source>
</evidence>
<organism evidence="1 2">
    <name type="scientific">Actinotalea soli</name>
    <dbReference type="NCBI Taxonomy" id="2819234"/>
    <lineage>
        <taxon>Bacteria</taxon>
        <taxon>Bacillati</taxon>
        <taxon>Actinomycetota</taxon>
        <taxon>Actinomycetes</taxon>
        <taxon>Micrococcales</taxon>
        <taxon>Cellulomonadaceae</taxon>
        <taxon>Actinotalea</taxon>
    </lineage>
</organism>
<protein>
    <submittedName>
        <fullName evidence="1">Uncharacterized protein</fullName>
    </submittedName>
</protein>
<dbReference type="Proteomes" id="UP000664209">
    <property type="component" value="Unassembled WGS sequence"/>
</dbReference>
<dbReference type="AlphaFoldDB" id="A0A939LR82"/>
<sequence>MALALLVLVTIALVALAVYLYRTSQAWEDRSAEYLGAAQVIGEDLAASRAELTGTRAELEAVRSQLGTAQERIVELADEKAQLGDDREAQRQLVDYQERVSEAAGQVALALDQCVQGQQELIGYLADADEYDPDALAAFESDVEVLCQAATEANIALQRELGR</sequence>
<keyword evidence="2" id="KW-1185">Reference proteome</keyword>
<accession>A0A939LR82</accession>
<dbReference type="EMBL" id="JAGEMK010000011">
    <property type="protein sequence ID" value="MBO1753237.1"/>
    <property type="molecule type" value="Genomic_DNA"/>
</dbReference>